<accession>A0A1J0MIU8</accession>
<protein>
    <submittedName>
        <fullName evidence="1">Uncharacterized protein</fullName>
    </submittedName>
</protein>
<name>A0A1J0MIU8_9CAUD</name>
<dbReference type="EMBL" id="KY000083">
    <property type="protein sequence ID" value="APD20842.1"/>
    <property type="molecule type" value="Genomic_DNA"/>
</dbReference>
<evidence type="ECO:0000313" key="2">
    <source>
        <dbReference type="Proteomes" id="UP000221507"/>
    </source>
</evidence>
<proteinExistence type="predicted"/>
<dbReference type="RefSeq" id="YP_009597968.1">
    <property type="nucleotide sequence ID" value="NC_041903.1"/>
</dbReference>
<evidence type="ECO:0000313" key="1">
    <source>
        <dbReference type="EMBL" id="APD20842.1"/>
    </source>
</evidence>
<dbReference type="KEGG" id="vg:40073649"/>
<dbReference type="OrthoDB" id="12389at10239"/>
<reference evidence="1 2" key="1">
    <citation type="submission" date="2016-10" db="EMBL/GenBank/DDBJ databases">
        <title>Antibacterial composition for prophylaxis and treatment of hospital infections (variants), strains of bacteriophages, used for obtaining thereof.</title>
        <authorList>
            <person name="Aleshkin A.V."/>
            <person name="Volozhantsev N.V."/>
            <person name="Verevkin V.V."/>
            <person name="Krasilnikova V.M."/>
            <person name="Myakinina V.P."/>
            <person name="Popova A.V."/>
            <person name="Svetoch E.A."/>
        </authorList>
    </citation>
    <scope>NUCLEOTIDE SEQUENCE [LARGE SCALE GENOMIC DNA]</scope>
    <source>
        <strain evidence="1 2">PA10</strain>
    </source>
</reference>
<dbReference type="Proteomes" id="UP000221507">
    <property type="component" value="Segment"/>
</dbReference>
<keyword evidence="2" id="KW-1185">Reference proteome</keyword>
<sequence>MIKDFVKLVGLSAVASLLLVCIIGMFATVLHSGAEIVQSQMEQKDIIVSTDDGTINLGRSVKSEKLLYSMCIKVEDRKPACEFTTKDRVLSEVKQVMRPGEATARDIKIAVNAAVTYTGENGQEATSLITPKGKYLPAGTPSEVHIQAIANLFDSVYNDYKQNFSKM</sequence>
<organism evidence="1 2">
    <name type="scientific">Pseudomonas phage PA10</name>
    <dbReference type="NCBI Taxonomy" id="1913575"/>
    <lineage>
        <taxon>Viruses</taxon>
        <taxon>Duplodnaviria</taxon>
        <taxon>Heunggongvirae</taxon>
        <taxon>Uroviricota</taxon>
        <taxon>Caudoviricetes</taxon>
        <taxon>Vandenendeviridae</taxon>
        <taxon>Skurskavirinae</taxon>
        <taxon>Pakpunavirus</taxon>
        <taxon>Pakpunavirus PA10</taxon>
    </lineage>
</organism>
<dbReference type="GeneID" id="40073649"/>